<organism evidence="1">
    <name type="scientific">Tanacetum cinerariifolium</name>
    <name type="common">Dalmatian daisy</name>
    <name type="synonym">Chrysanthemum cinerariifolium</name>
    <dbReference type="NCBI Taxonomy" id="118510"/>
    <lineage>
        <taxon>Eukaryota</taxon>
        <taxon>Viridiplantae</taxon>
        <taxon>Streptophyta</taxon>
        <taxon>Embryophyta</taxon>
        <taxon>Tracheophyta</taxon>
        <taxon>Spermatophyta</taxon>
        <taxon>Magnoliopsida</taxon>
        <taxon>eudicotyledons</taxon>
        <taxon>Gunneridae</taxon>
        <taxon>Pentapetalae</taxon>
        <taxon>asterids</taxon>
        <taxon>campanulids</taxon>
        <taxon>Asterales</taxon>
        <taxon>Asteraceae</taxon>
        <taxon>Asteroideae</taxon>
        <taxon>Anthemideae</taxon>
        <taxon>Anthemidinae</taxon>
        <taxon>Tanacetum</taxon>
    </lineage>
</organism>
<protein>
    <submittedName>
        <fullName evidence="1">Uncharacterized protein</fullName>
    </submittedName>
</protein>
<sequence length="94" mass="10532">MMSFDGDGKQWMYGKTSTVNLHRISSILRNIGELCVHQSPIKVVATINKMLKPEKWQTTFDSGGKIFGFQKAVKLIMAGKGNLIVQGINFLYII</sequence>
<proteinExistence type="predicted"/>
<dbReference type="AlphaFoldDB" id="A0A6L2M8K0"/>
<accession>A0A6L2M8K0</accession>
<reference evidence="1" key="1">
    <citation type="journal article" date="2019" name="Sci. Rep.">
        <title>Draft genome of Tanacetum cinerariifolium, the natural source of mosquito coil.</title>
        <authorList>
            <person name="Yamashiro T."/>
            <person name="Shiraishi A."/>
            <person name="Satake H."/>
            <person name="Nakayama K."/>
        </authorList>
    </citation>
    <scope>NUCLEOTIDE SEQUENCE</scope>
</reference>
<evidence type="ECO:0000313" key="1">
    <source>
        <dbReference type="EMBL" id="GEU69960.1"/>
    </source>
</evidence>
<gene>
    <name evidence="1" type="ORF">Tci_041938</name>
</gene>
<comment type="caution">
    <text evidence="1">The sequence shown here is derived from an EMBL/GenBank/DDBJ whole genome shotgun (WGS) entry which is preliminary data.</text>
</comment>
<name>A0A6L2M8K0_TANCI</name>
<dbReference type="EMBL" id="BKCJ010006029">
    <property type="protein sequence ID" value="GEU69960.1"/>
    <property type="molecule type" value="Genomic_DNA"/>
</dbReference>